<dbReference type="Pfam" id="PF06103">
    <property type="entry name" value="DUF948"/>
    <property type="match status" value="1"/>
</dbReference>
<sequence length="146" mass="16290">MPFISIATFIVTIGFALVCIYIAILLLRVAGLLKSVGQTIDEVERQLDCTVLEAEQLILGIERTATDVEEKLQATTGVFTSVQDVGIATSIMSEELKSRTKNYKQDKELLGTKPFIRSIQWGEYASILFKAWHRGKKVGLETKPQK</sequence>
<reference evidence="2 3" key="1">
    <citation type="submission" date="2016-09" db="EMBL/GenBank/DDBJ databases">
        <title>Complete genome sequence of the Lysinibacillus sphaericus LMG 22257, a specie of Bacillus with ureolytic activity that can effectively biodeposit calcium carbonate.</title>
        <authorList>
            <person name="Yan W."/>
        </authorList>
    </citation>
    <scope>NUCLEOTIDE SEQUENCE [LARGE SCALE GENOMIC DNA]</scope>
    <source>
        <strain evidence="2 3">LMG 22257</strain>
    </source>
</reference>
<proteinExistence type="predicted"/>
<dbReference type="AlphaFoldDB" id="A0A1D8JG37"/>
<evidence type="ECO:0000313" key="2">
    <source>
        <dbReference type="EMBL" id="AOV07670.1"/>
    </source>
</evidence>
<evidence type="ECO:0000256" key="1">
    <source>
        <dbReference type="SAM" id="Phobius"/>
    </source>
</evidence>
<dbReference type="PANTHER" id="PTHR40070">
    <property type="entry name" value="UPF0478 PROTEIN YTXG"/>
    <property type="match status" value="1"/>
</dbReference>
<dbReference type="EMBL" id="CP017560">
    <property type="protein sequence ID" value="AOV07670.1"/>
    <property type="molecule type" value="Genomic_DNA"/>
</dbReference>
<keyword evidence="1" id="KW-0472">Membrane</keyword>
<accession>A0A1D8JG37</accession>
<dbReference type="RefSeq" id="WP_075527806.1">
    <property type="nucleotide sequence ID" value="NZ_CP017560.1"/>
</dbReference>
<keyword evidence="1" id="KW-1133">Transmembrane helix</keyword>
<evidence type="ECO:0008006" key="4">
    <source>
        <dbReference type="Google" id="ProtNLM"/>
    </source>
</evidence>
<keyword evidence="1" id="KW-0812">Transmembrane</keyword>
<gene>
    <name evidence="2" type="ORF">BI350_09075</name>
</gene>
<dbReference type="KEGG" id="surl:BI350_09075"/>
<evidence type="ECO:0000313" key="3">
    <source>
        <dbReference type="Proteomes" id="UP000185746"/>
    </source>
</evidence>
<feature type="transmembrane region" description="Helical" evidence="1">
    <location>
        <begin position="6"/>
        <end position="27"/>
    </location>
</feature>
<protein>
    <recommendedName>
        <fullName evidence="4">General stress protein</fullName>
    </recommendedName>
</protein>
<dbReference type="Proteomes" id="UP000185746">
    <property type="component" value="Chromosome"/>
</dbReference>
<dbReference type="PANTHER" id="PTHR40070:SF1">
    <property type="entry name" value="UPF0478 PROTEIN YTXG"/>
    <property type="match status" value="1"/>
</dbReference>
<dbReference type="InterPro" id="IPR009293">
    <property type="entry name" value="UPF0478"/>
</dbReference>
<name>A0A1D8JG37_9BACL</name>
<organism evidence="2 3">
    <name type="scientific">Sporosarcina ureilytica</name>
    <dbReference type="NCBI Taxonomy" id="298596"/>
    <lineage>
        <taxon>Bacteria</taxon>
        <taxon>Bacillati</taxon>
        <taxon>Bacillota</taxon>
        <taxon>Bacilli</taxon>
        <taxon>Bacillales</taxon>
        <taxon>Caryophanaceae</taxon>
        <taxon>Sporosarcina</taxon>
    </lineage>
</organism>
<keyword evidence="3" id="KW-1185">Reference proteome</keyword>